<evidence type="ECO:0000256" key="2">
    <source>
        <dbReference type="ARBA" id="ARBA00022448"/>
    </source>
</evidence>
<dbReference type="SUPFAM" id="SSF103473">
    <property type="entry name" value="MFS general substrate transporter"/>
    <property type="match status" value="1"/>
</dbReference>
<keyword evidence="5 7" id="KW-0472">Membrane</keyword>
<evidence type="ECO:0000313" key="9">
    <source>
        <dbReference type="EMBL" id="GAM33389.1"/>
    </source>
</evidence>
<evidence type="ECO:0000256" key="7">
    <source>
        <dbReference type="SAM" id="Phobius"/>
    </source>
</evidence>
<feature type="transmembrane region" description="Helical" evidence="7">
    <location>
        <begin position="394"/>
        <end position="411"/>
    </location>
</feature>
<feature type="transmembrane region" description="Helical" evidence="7">
    <location>
        <begin position="316"/>
        <end position="333"/>
    </location>
</feature>
<sequence>MASLLEAHTATRASSLSSQTYHDNTEPTSAAAKDTAVSYSDTNNDTPSSLYDEKAERNPVDKEESSPTDVDEQQNNDEPEYPKAAKLIFIVVSLVLSMFLIALDMTIVATAIPQITDDFKSLDQVAWYGSAFFLTLAAFQSTSGKVYKYFPLKTSFLIFIFVFEIGSLLCAVAPNSTAFIVGRAIAGIGGAGISSGVYIIIAFSAPPRQRPALTGVLGATFSVASVVGPLLGGVFTSDVSWRWCFYINLPIGGLSAAIILFFFQTPATAKPVDAPLKEKLLQMDPLGTTLIIGATICYLLAMQWAGVSKAWSDSEVVGLLVGFGLMVIAFIFVQVYSGERALVPKRIIKDRTIAIGCAYVLFVIGPMFIMIYYLPIYFQSIKDVSASQSGVRNVPFILSSSLGAIMSGLLITAFGQYGYLMILAVVIETIGAGLIYTFDIGTGHSKWIGYQVICGFGAGLGSQIAIIVNQALVDSSDVSNVTAVTLFFQTIGGALWISGAQAGFTNTLVKKLPIYAPDVNPALVVATGATDLRKVFTAAQLPGILQAYMDGLKIAFIFAIALGGFCCIISVFPKWKSLKGKVQPGMGAA</sequence>
<protein>
    <recommendedName>
        <fullName evidence="8">Major facilitator superfamily (MFS) profile domain-containing protein</fullName>
    </recommendedName>
</protein>
<feature type="compositionally biased region" description="Polar residues" evidence="6">
    <location>
        <begin position="37"/>
        <end position="49"/>
    </location>
</feature>
<dbReference type="InterPro" id="IPR036259">
    <property type="entry name" value="MFS_trans_sf"/>
</dbReference>
<keyword evidence="4 7" id="KW-1133">Transmembrane helix</keyword>
<dbReference type="PANTHER" id="PTHR23501">
    <property type="entry name" value="MAJOR FACILITATOR SUPERFAMILY"/>
    <property type="match status" value="1"/>
</dbReference>
<dbReference type="GO" id="GO:0005886">
    <property type="term" value="C:plasma membrane"/>
    <property type="evidence" value="ECO:0007669"/>
    <property type="project" value="TreeGrafter"/>
</dbReference>
<dbReference type="InterPro" id="IPR020846">
    <property type="entry name" value="MFS_dom"/>
</dbReference>
<feature type="transmembrane region" description="Helical" evidence="7">
    <location>
        <begin position="125"/>
        <end position="144"/>
    </location>
</feature>
<dbReference type="FunFam" id="1.20.1720.10:FF:000012">
    <property type="entry name" value="MFS toxin efflux pump (AflT)"/>
    <property type="match status" value="1"/>
</dbReference>
<feature type="transmembrane region" description="Helical" evidence="7">
    <location>
        <begin position="156"/>
        <end position="174"/>
    </location>
</feature>
<dbReference type="InterPro" id="IPR011701">
    <property type="entry name" value="MFS"/>
</dbReference>
<dbReference type="AlphaFoldDB" id="A0A0B8N070"/>
<feature type="compositionally biased region" description="Basic and acidic residues" evidence="6">
    <location>
        <begin position="51"/>
        <end position="65"/>
    </location>
</feature>
<accession>A0A0B8N070</accession>
<reference evidence="10" key="1">
    <citation type="journal article" date="2015" name="Genome Announc.">
        <title>Draft genome sequence of Talaromyces cellulolyticus strain Y-94, a source of lignocellulosic biomass-degrading enzymes.</title>
        <authorList>
            <person name="Fujii T."/>
            <person name="Koike H."/>
            <person name="Sawayama S."/>
            <person name="Yano S."/>
            <person name="Inoue H."/>
        </authorList>
    </citation>
    <scope>NUCLEOTIDE SEQUENCE [LARGE SCALE GENOMIC DNA]</scope>
    <source>
        <strain evidence="10">Y-94</strain>
    </source>
</reference>
<dbReference type="PROSITE" id="PS50850">
    <property type="entry name" value="MFS"/>
    <property type="match status" value="1"/>
</dbReference>
<evidence type="ECO:0000313" key="10">
    <source>
        <dbReference type="Proteomes" id="UP000053095"/>
    </source>
</evidence>
<feature type="transmembrane region" description="Helical" evidence="7">
    <location>
        <begin position="418"/>
        <end position="436"/>
    </location>
</feature>
<feature type="region of interest" description="Disordered" evidence="6">
    <location>
        <begin position="1"/>
        <end position="78"/>
    </location>
</feature>
<evidence type="ECO:0000256" key="1">
    <source>
        <dbReference type="ARBA" id="ARBA00004141"/>
    </source>
</evidence>
<evidence type="ECO:0000256" key="6">
    <source>
        <dbReference type="SAM" id="MobiDB-lite"/>
    </source>
</evidence>
<feature type="transmembrane region" description="Helical" evidence="7">
    <location>
        <begin position="240"/>
        <end position="263"/>
    </location>
</feature>
<organism evidence="9 10">
    <name type="scientific">Talaromyces pinophilus</name>
    <name type="common">Penicillium pinophilum</name>
    <dbReference type="NCBI Taxonomy" id="128442"/>
    <lineage>
        <taxon>Eukaryota</taxon>
        <taxon>Fungi</taxon>
        <taxon>Dikarya</taxon>
        <taxon>Ascomycota</taxon>
        <taxon>Pezizomycotina</taxon>
        <taxon>Eurotiomycetes</taxon>
        <taxon>Eurotiomycetidae</taxon>
        <taxon>Eurotiales</taxon>
        <taxon>Trichocomaceae</taxon>
        <taxon>Talaromyces</taxon>
        <taxon>Talaromyces sect. Talaromyces</taxon>
    </lineage>
</organism>
<dbReference type="EMBL" id="DF933800">
    <property type="protein sequence ID" value="GAM33389.1"/>
    <property type="molecule type" value="Genomic_DNA"/>
</dbReference>
<feature type="transmembrane region" description="Helical" evidence="7">
    <location>
        <begin position="480"/>
        <end position="499"/>
    </location>
</feature>
<feature type="transmembrane region" description="Helical" evidence="7">
    <location>
        <begin position="213"/>
        <end position="234"/>
    </location>
</feature>
<evidence type="ECO:0000256" key="4">
    <source>
        <dbReference type="ARBA" id="ARBA00022989"/>
    </source>
</evidence>
<feature type="transmembrane region" description="Helical" evidence="7">
    <location>
        <begin position="554"/>
        <end position="572"/>
    </location>
</feature>
<dbReference type="Proteomes" id="UP000053095">
    <property type="component" value="Unassembled WGS sequence"/>
</dbReference>
<feature type="transmembrane region" description="Helical" evidence="7">
    <location>
        <begin position="284"/>
        <end position="304"/>
    </location>
</feature>
<feature type="transmembrane region" description="Helical" evidence="7">
    <location>
        <begin position="87"/>
        <end position="113"/>
    </location>
</feature>
<evidence type="ECO:0000256" key="3">
    <source>
        <dbReference type="ARBA" id="ARBA00022692"/>
    </source>
</evidence>
<evidence type="ECO:0000256" key="5">
    <source>
        <dbReference type="ARBA" id="ARBA00023136"/>
    </source>
</evidence>
<feature type="transmembrane region" description="Helical" evidence="7">
    <location>
        <begin position="448"/>
        <end position="468"/>
    </location>
</feature>
<evidence type="ECO:0000259" key="8">
    <source>
        <dbReference type="PROSITE" id="PS50850"/>
    </source>
</evidence>
<dbReference type="Gene3D" id="1.20.1720.10">
    <property type="entry name" value="Multidrug resistance protein D"/>
    <property type="match status" value="1"/>
</dbReference>
<feature type="domain" description="Major facilitator superfamily (MFS) profile" evidence="8">
    <location>
        <begin position="90"/>
        <end position="589"/>
    </location>
</feature>
<dbReference type="PRINTS" id="PR01036">
    <property type="entry name" value="TCRTETB"/>
</dbReference>
<proteinExistence type="predicted"/>
<keyword evidence="3 7" id="KW-0812">Transmembrane</keyword>
<gene>
    <name evidence="9" type="ORF">TCE0_004f00251</name>
</gene>
<feature type="compositionally biased region" description="Polar residues" evidence="6">
    <location>
        <begin position="11"/>
        <end position="28"/>
    </location>
</feature>
<dbReference type="Gene3D" id="1.20.1250.20">
    <property type="entry name" value="MFS general substrate transporter like domains"/>
    <property type="match status" value="1"/>
</dbReference>
<feature type="transmembrane region" description="Helical" evidence="7">
    <location>
        <begin position="353"/>
        <end position="374"/>
    </location>
</feature>
<dbReference type="FunFam" id="1.20.1250.20:FF:000196">
    <property type="entry name" value="MFS toxin efflux pump (AflT)"/>
    <property type="match status" value="1"/>
</dbReference>
<feature type="compositionally biased region" description="Acidic residues" evidence="6">
    <location>
        <begin position="69"/>
        <end position="78"/>
    </location>
</feature>
<dbReference type="Pfam" id="PF07690">
    <property type="entry name" value="MFS_1"/>
    <property type="match status" value="1"/>
</dbReference>
<dbReference type="CDD" id="cd17502">
    <property type="entry name" value="MFS_Azr1_MDR_like"/>
    <property type="match status" value="1"/>
</dbReference>
<dbReference type="GO" id="GO:0022857">
    <property type="term" value="F:transmembrane transporter activity"/>
    <property type="evidence" value="ECO:0007669"/>
    <property type="project" value="InterPro"/>
</dbReference>
<keyword evidence="10" id="KW-1185">Reference proteome</keyword>
<feature type="transmembrane region" description="Helical" evidence="7">
    <location>
        <begin position="180"/>
        <end position="201"/>
    </location>
</feature>
<keyword evidence="2" id="KW-0813">Transport</keyword>
<name>A0A0B8N070_TALPI</name>
<comment type="subcellular location">
    <subcellularLocation>
        <location evidence="1">Membrane</location>
        <topology evidence="1">Multi-pass membrane protein</topology>
    </subcellularLocation>
</comment>
<dbReference type="PANTHER" id="PTHR23501:SF177">
    <property type="entry name" value="MAJOR FACILITATOR SUPERFAMILY (MFS) PROFILE DOMAIN-CONTAINING PROTEIN-RELATED"/>
    <property type="match status" value="1"/>
</dbReference>